<dbReference type="InterPro" id="IPR032053">
    <property type="entry name" value="Ribosomal_mS34"/>
</dbReference>
<proteinExistence type="predicted"/>
<dbReference type="AlphaFoldDB" id="A0A164ZUP5"/>
<evidence type="ECO:0000313" key="3">
    <source>
        <dbReference type="Proteomes" id="UP000076722"/>
    </source>
</evidence>
<organism evidence="2 3">
    <name type="scientific">Sistotremastrum niveocremeum HHB9708</name>
    <dbReference type="NCBI Taxonomy" id="1314777"/>
    <lineage>
        <taxon>Eukaryota</taxon>
        <taxon>Fungi</taxon>
        <taxon>Dikarya</taxon>
        <taxon>Basidiomycota</taxon>
        <taxon>Agaricomycotina</taxon>
        <taxon>Agaricomycetes</taxon>
        <taxon>Sistotremastrales</taxon>
        <taxon>Sistotremastraceae</taxon>
        <taxon>Sertulicium</taxon>
        <taxon>Sertulicium niveocremeum</taxon>
    </lineage>
</organism>
<gene>
    <name evidence="2" type="ORF">SISNIDRAFT_547103</name>
</gene>
<keyword evidence="3" id="KW-1185">Reference proteome</keyword>
<dbReference type="GO" id="GO:0003735">
    <property type="term" value="F:structural constituent of ribosome"/>
    <property type="evidence" value="ECO:0007669"/>
    <property type="project" value="InterPro"/>
</dbReference>
<reference evidence="2 3" key="1">
    <citation type="journal article" date="2016" name="Mol. Biol. Evol.">
        <title>Comparative Genomics of Early-Diverging Mushroom-Forming Fungi Provides Insights into the Origins of Lignocellulose Decay Capabilities.</title>
        <authorList>
            <person name="Nagy L.G."/>
            <person name="Riley R."/>
            <person name="Tritt A."/>
            <person name="Adam C."/>
            <person name="Daum C."/>
            <person name="Floudas D."/>
            <person name="Sun H."/>
            <person name="Yadav J.S."/>
            <person name="Pangilinan J."/>
            <person name="Larsson K.H."/>
            <person name="Matsuura K."/>
            <person name="Barry K."/>
            <person name="Labutti K."/>
            <person name="Kuo R."/>
            <person name="Ohm R.A."/>
            <person name="Bhattacharya S.S."/>
            <person name="Shirouzu T."/>
            <person name="Yoshinaga Y."/>
            <person name="Martin F.M."/>
            <person name="Grigoriev I.V."/>
            <person name="Hibbett D.S."/>
        </authorList>
    </citation>
    <scope>NUCLEOTIDE SEQUENCE [LARGE SCALE GENOMIC DNA]</scope>
    <source>
        <strain evidence="2 3">HHB9708</strain>
    </source>
</reference>
<name>A0A164ZUP5_9AGAM</name>
<evidence type="ECO:0000313" key="2">
    <source>
        <dbReference type="EMBL" id="KZS98097.1"/>
    </source>
</evidence>
<dbReference type="Pfam" id="PF16053">
    <property type="entry name" value="MRP-S34"/>
    <property type="match status" value="1"/>
</dbReference>
<dbReference type="GO" id="GO:0005739">
    <property type="term" value="C:mitochondrion"/>
    <property type="evidence" value="ECO:0007669"/>
    <property type="project" value="InterPro"/>
</dbReference>
<dbReference type="OrthoDB" id="16434at2759"/>
<sequence>MPPPSQILPKSLIQLIPSRSTRDTLRNQISGTAKAKNLFETVGSLPNDGVGARVRQSRWLHKGIDNSWWEVTRVSLKNQSRNGKVWGRLYWRGKLVTDTSRTPTGDEKIEGGLRYNWVPMSSTPTPSQTSKSMPSGDA</sequence>
<feature type="region of interest" description="Disordered" evidence="1">
    <location>
        <begin position="116"/>
        <end position="138"/>
    </location>
</feature>
<accession>A0A164ZUP5</accession>
<protein>
    <submittedName>
        <fullName evidence="2">Uncharacterized protein</fullName>
    </submittedName>
</protein>
<feature type="compositionally biased region" description="Low complexity" evidence="1">
    <location>
        <begin position="119"/>
        <end position="138"/>
    </location>
</feature>
<dbReference type="Proteomes" id="UP000076722">
    <property type="component" value="Unassembled WGS sequence"/>
</dbReference>
<evidence type="ECO:0000256" key="1">
    <source>
        <dbReference type="SAM" id="MobiDB-lite"/>
    </source>
</evidence>
<dbReference type="EMBL" id="KV419396">
    <property type="protein sequence ID" value="KZS98097.1"/>
    <property type="molecule type" value="Genomic_DNA"/>
</dbReference>